<comment type="caution">
    <text evidence="1">The sequence shown here is derived from an EMBL/GenBank/DDBJ whole genome shotgun (WGS) entry which is preliminary data.</text>
</comment>
<dbReference type="PANTHER" id="PTHR38460:SF1">
    <property type="entry name" value="TAUTOMERASE YOLI-RELATED"/>
    <property type="match status" value="1"/>
</dbReference>
<dbReference type="EMBL" id="SNVX01000010">
    <property type="protein sequence ID" value="TDN56534.1"/>
    <property type="molecule type" value="Genomic_DNA"/>
</dbReference>
<dbReference type="Pfam" id="PF14552">
    <property type="entry name" value="Tautomerase_2"/>
    <property type="match status" value="1"/>
</dbReference>
<dbReference type="SUPFAM" id="SSF55331">
    <property type="entry name" value="Tautomerase/MIF"/>
    <property type="match status" value="1"/>
</dbReference>
<evidence type="ECO:0000313" key="2">
    <source>
        <dbReference type="Proteomes" id="UP000295530"/>
    </source>
</evidence>
<dbReference type="OrthoDB" id="9804765at2"/>
<accession>A0A4R6EE84</accession>
<dbReference type="Gene3D" id="3.30.429.10">
    <property type="entry name" value="Macrophage Migration Inhibitory Factor"/>
    <property type="match status" value="1"/>
</dbReference>
<reference evidence="1 2" key="1">
    <citation type="submission" date="2019-03" db="EMBL/GenBank/DDBJ databases">
        <title>Genomic analyses of the natural microbiome of Caenorhabditis elegans.</title>
        <authorList>
            <person name="Samuel B."/>
        </authorList>
    </citation>
    <scope>NUCLEOTIDE SEQUENCE [LARGE SCALE GENOMIC DNA]</scope>
    <source>
        <strain evidence="1 2">BIGb0156</strain>
    </source>
</reference>
<dbReference type="RefSeq" id="WP_133461634.1">
    <property type="nucleotide sequence ID" value="NZ_SNVX01000010.1"/>
</dbReference>
<sequence length="125" mass="14286">MPLTRIVCRDTLSEEVLAIISDTLHDCLVREFAVPAQDKFQIFERLPASQRVYDRHYLSGGRSDDFILVLITAGKPRSTEQKRQFYQALSAGLSEKVGISPEDVMVTIQFNQAEDWSFSRGEQYI</sequence>
<protein>
    <submittedName>
        <fullName evidence="1">Tautomerase-like protein</fullName>
    </submittedName>
</protein>
<organism evidence="1 2">
    <name type="scientific">Scandinavium goeteborgense</name>
    <dbReference type="NCBI Taxonomy" id="1851514"/>
    <lineage>
        <taxon>Bacteria</taxon>
        <taxon>Pseudomonadati</taxon>
        <taxon>Pseudomonadota</taxon>
        <taxon>Gammaproteobacteria</taxon>
        <taxon>Enterobacterales</taxon>
        <taxon>Enterobacteriaceae</taxon>
        <taxon>Scandinavium</taxon>
    </lineage>
</organism>
<dbReference type="AlphaFoldDB" id="A0A4R6EE84"/>
<name>A0A4R6EE84_SCAGO</name>
<dbReference type="InterPro" id="IPR037479">
    <property type="entry name" value="Tauto_MSAD"/>
</dbReference>
<gene>
    <name evidence="1" type="ORF">EC847_11039</name>
</gene>
<proteinExistence type="predicted"/>
<dbReference type="InterPro" id="IPR014347">
    <property type="entry name" value="Tautomerase/MIF_sf"/>
</dbReference>
<dbReference type="PANTHER" id="PTHR38460">
    <property type="entry name" value="TAUTOMERASE YOLI-RELATED"/>
    <property type="match status" value="1"/>
</dbReference>
<keyword evidence="2" id="KW-1185">Reference proteome</keyword>
<dbReference type="Proteomes" id="UP000295530">
    <property type="component" value="Unassembled WGS sequence"/>
</dbReference>
<evidence type="ECO:0000313" key="1">
    <source>
        <dbReference type="EMBL" id="TDN56534.1"/>
    </source>
</evidence>